<evidence type="ECO:0000256" key="1">
    <source>
        <dbReference type="SAM" id="SignalP"/>
    </source>
</evidence>
<dbReference type="AlphaFoldDB" id="A0A150GU13"/>
<accession>A0A150GU13</accession>
<proteinExistence type="predicted"/>
<reference evidence="3" key="1">
    <citation type="journal article" date="2016" name="Nat. Commun.">
        <title>The Gonium pectorale genome demonstrates co-option of cell cycle regulation during the evolution of multicellularity.</title>
        <authorList>
            <person name="Hanschen E.R."/>
            <person name="Marriage T.N."/>
            <person name="Ferris P.J."/>
            <person name="Hamaji T."/>
            <person name="Toyoda A."/>
            <person name="Fujiyama A."/>
            <person name="Neme R."/>
            <person name="Noguchi H."/>
            <person name="Minakuchi Y."/>
            <person name="Suzuki M."/>
            <person name="Kawai-Toyooka H."/>
            <person name="Smith D.R."/>
            <person name="Sparks H."/>
            <person name="Anderson J."/>
            <person name="Bakaric R."/>
            <person name="Luria V."/>
            <person name="Karger A."/>
            <person name="Kirschner M.W."/>
            <person name="Durand P.M."/>
            <person name="Michod R.E."/>
            <person name="Nozaki H."/>
            <person name="Olson B.J."/>
        </authorList>
    </citation>
    <scope>NUCLEOTIDE SEQUENCE [LARGE SCALE GENOMIC DNA]</scope>
    <source>
        <strain evidence="3">NIES-2863</strain>
    </source>
</reference>
<protein>
    <submittedName>
        <fullName evidence="2">Uncharacterized protein</fullName>
    </submittedName>
</protein>
<dbReference type="Proteomes" id="UP000075714">
    <property type="component" value="Unassembled WGS sequence"/>
</dbReference>
<evidence type="ECO:0000313" key="3">
    <source>
        <dbReference type="Proteomes" id="UP000075714"/>
    </source>
</evidence>
<dbReference type="OrthoDB" id="548826at2759"/>
<feature type="chain" id="PRO_5007562263" evidence="1">
    <location>
        <begin position="34"/>
        <end position="332"/>
    </location>
</feature>
<gene>
    <name evidence="2" type="ORF">GPECTOR_7g1205</name>
</gene>
<organism evidence="2 3">
    <name type="scientific">Gonium pectorale</name>
    <name type="common">Green alga</name>
    <dbReference type="NCBI Taxonomy" id="33097"/>
    <lineage>
        <taxon>Eukaryota</taxon>
        <taxon>Viridiplantae</taxon>
        <taxon>Chlorophyta</taxon>
        <taxon>core chlorophytes</taxon>
        <taxon>Chlorophyceae</taxon>
        <taxon>CS clade</taxon>
        <taxon>Chlamydomonadales</taxon>
        <taxon>Volvocaceae</taxon>
        <taxon>Gonium</taxon>
    </lineage>
</organism>
<comment type="caution">
    <text evidence="2">The sequence shown here is derived from an EMBL/GenBank/DDBJ whole genome shotgun (WGS) entry which is preliminary data.</text>
</comment>
<keyword evidence="3" id="KW-1185">Reference proteome</keyword>
<evidence type="ECO:0000313" key="2">
    <source>
        <dbReference type="EMBL" id="KXZ53311.1"/>
    </source>
</evidence>
<keyword evidence="1" id="KW-0732">Signal</keyword>
<feature type="signal peptide" evidence="1">
    <location>
        <begin position="1"/>
        <end position="33"/>
    </location>
</feature>
<sequence>MAAQPSHQPPPAAALLLAAAALAAVLLPHGANATSRGPRPNQQPPAPHLPFPGVPGVVYLDPVAGVQTYRELQVSYWRTVMSKNAAESPADPTTVNRPPNFGCPKVPPQFTTDNVETYLITGSFFNFSESFPITRTCDNIPANTRVVLDLVNDVEWYSPPINSNNYPTGGVRLSPDSLASLPPAIVKLDPSCVLGTINGFQVPDAGSLFHATPFIPNMDLSAGFYQVDVAVNGITTSGPGADRLLRLGEKNTDFADAGYYIVFPKGFPKGFYVFEFGVAEGCTQPARSWWRSGTNTTSHACWPNPATCAGECETFPSGGVPSFTWRYTINVH</sequence>
<name>A0A150GU13_GONPE</name>
<dbReference type="EMBL" id="LSYV01000008">
    <property type="protein sequence ID" value="KXZ53311.1"/>
    <property type="molecule type" value="Genomic_DNA"/>
</dbReference>